<evidence type="ECO:0000259" key="1">
    <source>
        <dbReference type="PROSITE" id="PS51782"/>
    </source>
</evidence>
<dbReference type="InterPro" id="IPR018392">
    <property type="entry name" value="LysM"/>
</dbReference>
<dbReference type="Pfam" id="PF01476">
    <property type="entry name" value="LysM"/>
    <property type="match status" value="1"/>
</dbReference>
<proteinExistence type="predicted"/>
<keyword evidence="3" id="KW-1185">Reference proteome</keyword>
<dbReference type="SMART" id="SM00257">
    <property type="entry name" value="LysM"/>
    <property type="match status" value="1"/>
</dbReference>
<evidence type="ECO:0000313" key="2">
    <source>
        <dbReference type="EMBL" id="QOW01203.1"/>
    </source>
</evidence>
<dbReference type="Proteomes" id="UP000593818">
    <property type="component" value="Chromosome"/>
</dbReference>
<dbReference type="Gene3D" id="3.10.350.10">
    <property type="entry name" value="LysM domain"/>
    <property type="match status" value="1"/>
</dbReference>
<protein>
    <submittedName>
        <fullName evidence="2">LysM peptidoglycan-binding domain-containing protein</fullName>
    </submittedName>
</protein>
<feature type="domain" description="LysM" evidence="1">
    <location>
        <begin position="22"/>
        <end position="69"/>
    </location>
</feature>
<name>A0A7M2XV23_9NOCA</name>
<dbReference type="PROSITE" id="PS51782">
    <property type="entry name" value="LYSM"/>
    <property type="match status" value="1"/>
</dbReference>
<dbReference type="EMBL" id="CP063450">
    <property type="protein sequence ID" value="QOW01203.1"/>
    <property type="molecule type" value="Genomic_DNA"/>
</dbReference>
<accession>A0A7M2XV23</accession>
<reference evidence="2 3" key="1">
    <citation type="submission" date="2020-10" db="EMBL/GenBank/DDBJ databases">
        <title>Whole genome sequence of oil-degrading bacteria Rhodococcus pyridinivorans strain 5Ap.</title>
        <authorList>
            <person name="Akhremchuk A.E."/>
            <person name="Valentovich L.N."/>
            <person name="Charniauskaya M.I."/>
            <person name="Bukliarevich H.A."/>
            <person name="Titok M.A."/>
        </authorList>
    </citation>
    <scope>NUCLEOTIDE SEQUENCE [LARGE SCALE GENOMIC DNA]</scope>
    <source>
        <strain evidence="2 3">5Ap</strain>
    </source>
</reference>
<gene>
    <name evidence="2" type="ORF">INP59_12080</name>
</gene>
<evidence type="ECO:0000313" key="3">
    <source>
        <dbReference type="Proteomes" id="UP000593818"/>
    </source>
</evidence>
<organism evidence="2 3">
    <name type="scientific">Rhodococcus pyridinivorans</name>
    <dbReference type="NCBI Taxonomy" id="103816"/>
    <lineage>
        <taxon>Bacteria</taxon>
        <taxon>Bacillati</taxon>
        <taxon>Actinomycetota</taxon>
        <taxon>Actinomycetes</taxon>
        <taxon>Mycobacteriales</taxon>
        <taxon>Nocardiaceae</taxon>
        <taxon>Rhodococcus</taxon>
    </lineage>
</organism>
<dbReference type="InterPro" id="IPR036779">
    <property type="entry name" value="LysM_dom_sf"/>
</dbReference>
<sequence length="75" mass="8239">MIFVDSIRIAEALQLRDTVIVTKYEVVAGDTLSKPAQRFYGDATLYPVIAVPNGIVDPNDITVGQVLLFPNLTNF</sequence>
<dbReference type="AlphaFoldDB" id="A0A7M2XV23"/>
<dbReference type="CDD" id="cd00118">
    <property type="entry name" value="LysM"/>
    <property type="match status" value="1"/>
</dbReference>